<accession>A0ACB9PEU5</accession>
<evidence type="ECO:0000313" key="1">
    <source>
        <dbReference type="EMBL" id="KAI4346931.1"/>
    </source>
</evidence>
<evidence type="ECO:0000313" key="2">
    <source>
        <dbReference type="Proteomes" id="UP000828941"/>
    </source>
</evidence>
<dbReference type="EMBL" id="CM039429">
    <property type="protein sequence ID" value="KAI4346931.1"/>
    <property type="molecule type" value="Genomic_DNA"/>
</dbReference>
<dbReference type="Proteomes" id="UP000828941">
    <property type="component" value="Chromosome 4"/>
</dbReference>
<reference evidence="1 2" key="1">
    <citation type="journal article" date="2022" name="DNA Res.">
        <title>Chromosomal-level genome assembly of the orchid tree Bauhinia variegata (Leguminosae; Cercidoideae) supports the allotetraploid origin hypothesis of Bauhinia.</title>
        <authorList>
            <person name="Zhong Y."/>
            <person name="Chen Y."/>
            <person name="Zheng D."/>
            <person name="Pang J."/>
            <person name="Liu Y."/>
            <person name="Luo S."/>
            <person name="Meng S."/>
            <person name="Qian L."/>
            <person name="Wei D."/>
            <person name="Dai S."/>
            <person name="Zhou R."/>
        </authorList>
    </citation>
    <scope>NUCLEOTIDE SEQUENCE [LARGE SCALE GENOMIC DNA]</scope>
    <source>
        <strain evidence="1">BV-YZ2020</strain>
    </source>
</reference>
<sequence length="139" mass="16133">METASLIPKPMFCGIKRYWRRRQYQRLHADITAAGRRKTKIIRLRGSPRRQWKIKPIARLRWVVKSPLKMLAKLKNAYVDFMLRLTGNVGALSGNDLFGGKRIPRARQVSKAYSGDAFEARLIYEISKVFIASRELNPM</sequence>
<organism evidence="1 2">
    <name type="scientific">Bauhinia variegata</name>
    <name type="common">Purple orchid tree</name>
    <name type="synonym">Phanera variegata</name>
    <dbReference type="NCBI Taxonomy" id="167791"/>
    <lineage>
        <taxon>Eukaryota</taxon>
        <taxon>Viridiplantae</taxon>
        <taxon>Streptophyta</taxon>
        <taxon>Embryophyta</taxon>
        <taxon>Tracheophyta</taxon>
        <taxon>Spermatophyta</taxon>
        <taxon>Magnoliopsida</taxon>
        <taxon>eudicotyledons</taxon>
        <taxon>Gunneridae</taxon>
        <taxon>Pentapetalae</taxon>
        <taxon>rosids</taxon>
        <taxon>fabids</taxon>
        <taxon>Fabales</taxon>
        <taxon>Fabaceae</taxon>
        <taxon>Cercidoideae</taxon>
        <taxon>Cercideae</taxon>
        <taxon>Bauhiniinae</taxon>
        <taxon>Bauhinia</taxon>
    </lineage>
</organism>
<protein>
    <submittedName>
        <fullName evidence="1">Uncharacterized protein</fullName>
    </submittedName>
</protein>
<keyword evidence="2" id="KW-1185">Reference proteome</keyword>
<gene>
    <name evidence="1" type="ORF">L6164_007794</name>
</gene>
<name>A0ACB9PEU5_BAUVA</name>
<proteinExistence type="predicted"/>
<comment type="caution">
    <text evidence="1">The sequence shown here is derived from an EMBL/GenBank/DDBJ whole genome shotgun (WGS) entry which is preliminary data.</text>
</comment>